<feature type="transmembrane region" description="Helical" evidence="8">
    <location>
        <begin position="393"/>
        <end position="411"/>
    </location>
</feature>
<dbReference type="RefSeq" id="WP_169145321.1">
    <property type="nucleotide sequence ID" value="NZ_JABBGA010000005.1"/>
</dbReference>
<evidence type="ECO:0000256" key="2">
    <source>
        <dbReference type="ARBA" id="ARBA00006434"/>
    </source>
</evidence>
<protein>
    <submittedName>
        <fullName evidence="9">Sodium:solute symporter</fullName>
    </submittedName>
</protein>
<evidence type="ECO:0000313" key="10">
    <source>
        <dbReference type="Proteomes" id="UP000580043"/>
    </source>
</evidence>
<feature type="transmembrane region" description="Helical" evidence="8">
    <location>
        <begin position="360"/>
        <end position="381"/>
    </location>
</feature>
<keyword evidence="6 8" id="KW-0472">Membrane</keyword>
<gene>
    <name evidence="9" type="ORF">HHL15_07950</name>
</gene>
<evidence type="ECO:0000256" key="8">
    <source>
        <dbReference type="SAM" id="Phobius"/>
    </source>
</evidence>
<dbReference type="InterPro" id="IPR050277">
    <property type="entry name" value="Sodium:Solute_Symporter"/>
</dbReference>
<keyword evidence="5 8" id="KW-1133">Transmembrane helix</keyword>
<keyword evidence="3" id="KW-0813">Transport</keyword>
<feature type="transmembrane region" description="Helical" evidence="8">
    <location>
        <begin position="76"/>
        <end position="94"/>
    </location>
</feature>
<comment type="subcellular location">
    <subcellularLocation>
        <location evidence="1">Membrane</location>
        <topology evidence="1">Multi-pass membrane protein</topology>
    </subcellularLocation>
</comment>
<feature type="transmembrane region" description="Helical" evidence="8">
    <location>
        <begin position="115"/>
        <end position="140"/>
    </location>
</feature>
<feature type="transmembrane region" description="Helical" evidence="8">
    <location>
        <begin position="181"/>
        <end position="206"/>
    </location>
</feature>
<sequence>MLFWFVIAYWLISVAIGLVAATRVHNTRDFAVAGRHLPFSMVTATVFATWFGAEAVLGIPATFLKEGLNGVVADPFGSSMCLILVGLFFAAPLYRMNLLTIGDFYKKRYGRGVEVLTTIAIVISYLGWVGAQISALGLVFNVVSGGEVSKLAGMWIGSATILVYTLFGGMWAVAVTDFLQMIIIVIGMLWIGGEVSGMAGGVGVVVSHALNEGKFAFLPPAEPREMIAFFAAAITMMLGSIPQQDVFQRVQSAKSEKIAVWGSVLGGSLYFAFAFVPMFLAYSATLISPDMVGRLIDTDSQMILPELVLSKAPLVAQILFFGALLSAIKSCASATLLAPSVTFTENILKPALPNLTDRKLLFWMRVVTFTFTVLVTLYAMYSKASIFKMVENAYQITLVAAFVPLLCGLYWRRATNQGALVSIFCGIAVWLAVHLAGGEEPFIPAQLAGLAASLVGMLAGSLVKQRLPHDIHVHDRLRHGHHAADAHGVAHEGIGTIHHHRS</sequence>
<proteinExistence type="inferred from homology"/>
<comment type="similarity">
    <text evidence="2 7">Belongs to the sodium:solute symporter (SSF) (TC 2.A.21) family.</text>
</comment>
<reference evidence="9 10" key="1">
    <citation type="submission" date="2020-04" db="EMBL/GenBank/DDBJ databases">
        <title>Zoogloea sp. G-4-1-14 isolated from soil.</title>
        <authorList>
            <person name="Dahal R.H."/>
        </authorList>
    </citation>
    <scope>NUCLEOTIDE SEQUENCE [LARGE SCALE GENOMIC DNA]</scope>
    <source>
        <strain evidence="9 10">G-4-1-14</strain>
    </source>
</reference>
<dbReference type="EMBL" id="JABBGA010000005">
    <property type="protein sequence ID" value="NML25673.1"/>
    <property type="molecule type" value="Genomic_DNA"/>
</dbReference>
<name>A0A848G5H0_9RHOO</name>
<dbReference type="AlphaFoldDB" id="A0A848G5H0"/>
<keyword evidence="4 8" id="KW-0812">Transmembrane</keyword>
<dbReference type="PROSITE" id="PS50283">
    <property type="entry name" value="NA_SOLUT_SYMP_3"/>
    <property type="match status" value="1"/>
</dbReference>
<accession>A0A848G5H0</accession>
<comment type="caution">
    <text evidence="9">The sequence shown here is derived from an EMBL/GenBank/DDBJ whole genome shotgun (WGS) entry which is preliminary data.</text>
</comment>
<evidence type="ECO:0000256" key="3">
    <source>
        <dbReference type="ARBA" id="ARBA00022448"/>
    </source>
</evidence>
<feature type="transmembrane region" description="Helical" evidence="8">
    <location>
        <begin position="37"/>
        <end position="64"/>
    </location>
</feature>
<feature type="transmembrane region" description="Helical" evidence="8">
    <location>
        <begin position="418"/>
        <end position="437"/>
    </location>
</feature>
<feature type="transmembrane region" description="Helical" evidence="8">
    <location>
        <begin position="443"/>
        <end position="463"/>
    </location>
</feature>
<feature type="transmembrane region" description="Helical" evidence="8">
    <location>
        <begin position="6"/>
        <end position="25"/>
    </location>
</feature>
<evidence type="ECO:0000256" key="4">
    <source>
        <dbReference type="ARBA" id="ARBA00022692"/>
    </source>
</evidence>
<dbReference type="InterPro" id="IPR001734">
    <property type="entry name" value="Na/solute_symporter"/>
</dbReference>
<evidence type="ECO:0000256" key="7">
    <source>
        <dbReference type="RuleBase" id="RU362091"/>
    </source>
</evidence>
<keyword evidence="10" id="KW-1185">Reference proteome</keyword>
<dbReference type="Gene3D" id="1.20.1730.10">
    <property type="entry name" value="Sodium/glucose cotransporter"/>
    <property type="match status" value="1"/>
</dbReference>
<dbReference type="PANTHER" id="PTHR48086:SF7">
    <property type="entry name" value="SODIUM-SOLUTE SYMPORTER-RELATED"/>
    <property type="match status" value="1"/>
</dbReference>
<organism evidence="9 10">
    <name type="scientific">Zoogloea dura</name>
    <dbReference type="NCBI Taxonomy" id="2728840"/>
    <lineage>
        <taxon>Bacteria</taxon>
        <taxon>Pseudomonadati</taxon>
        <taxon>Pseudomonadota</taxon>
        <taxon>Betaproteobacteria</taxon>
        <taxon>Rhodocyclales</taxon>
        <taxon>Zoogloeaceae</taxon>
        <taxon>Zoogloea</taxon>
    </lineage>
</organism>
<dbReference type="PANTHER" id="PTHR48086">
    <property type="entry name" value="SODIUM/PROLINE SYMPORTER-RELATED"/>
    <property type="match status" value="1"/>
</dbReference>
<feature type="transmembrane region" description="Helical" evidence="8">
    <location>
        <begin position="152"/>
        <end position="174"/>
    </location>
</feature>
<evidence type="ECO:0000256" key="6">
    <source>
        <dbReference type="ARBA" id="ARBA00023136"/>
    </source>
</evidence>
<evidence type="ECO:0000256" key="1">
    <source>
        <dbReference type="ARBA" id="ARBA00004141"/>
    </source>
</evidence>
<dbReference type="Pfam" id="PF00474">
    <property type="entry name" value="SSF"/>
    <property type="match status" value="1"/>
</dbReference>
<feature type="transmembrane region" description="Helical" evidence="8">
    <location>
        <begin position="258"/>
        <end position="282"/>
    </location>
</feature>
<evidence type="ECO:0000256" key="5">
    <source>
        <dbReference type="ARBA" id="ARBA00022989"/>
    </source>
</evidence>
<evidence type="ECO:0000313" key="9">
    <source>
        <dbReference type="EMBL" id="NML25673.1"/>
    </source>
</evidence>
<feature type="transmembrane region" description="Helical" evidence="8">
    <location>
        <begin position="226"/>
        <end position="246"/>
    </location>
</feature>
<dbReference type="GO" id="GO:0022857">
    <property type="term" value="F:transmembrane transporter activity"/>
    <property type="evidence" value="ECO:0007669"/>
    <property type="project" value="InterPro"/>
</dbReference>
<dbReference type="Proteomes" id="UP000580043">
    <property type="component" value="Unassembled WGS sequence"/>
</dbReference>
<dbReference type="InterPro" id="IPR038377">
    <property type="entry name" value="Na/Glc_symporter_sf"/>
</dbReference>
<dbReference type="GO" id="GO:0005886">
    <property type="term" value="C:plasma membrane"/>
    <property type="evidence" value="ECO:0007669"/>
    <property type="project" value="TreeGrafter"/>
</dbReference>
<dbReference type="CDD" id="cd11474">
    <property type="entry name" value="SLC5sbd_CHT"/>
    <property type="match status" value="1"/>
</dbReference>
<feature type="transmembrane region" description="Helical" evidence="8">
    <location>
        <begin position="314"/>
        <end position="339"/>
    </location>
</feature>